<dbReference type="PROSITE" id="PS50983">
    <property type="entry name" value="FE_B12_PBP"/>
    <property type="match status" value="1"/>
</dbReference>
<organism evidence="5 7">
    <name type="scientific">Actinobaculum suis</name>
    <dbReference type="NCBI Taxonomy" id="1657"/>
    <lineage>
        <taxon>Bacteria</taxon>
        <taxon>Bacillati</taxon>
        <taxon>Actinomycetota</taxon>
        <taxon>Actinomycetes</taxon>
        <taxon>Actinomycetales</taxon>
        <taxon>Actinomycetaceae</taxon>
        <taxon>Actinobaculum</taxon>
    </lineage>
</organism>
<gene>
    <name evidence="6" type="ORF">NCTC10327_00979</name>
    <name evidence="4" type="ORF">R6G71_04085</name>
    <name evidence="5" type="ORF">SAMN05421878_11518</name>
</gene>
<evidence type="ECO:0000256" key="2">
    <source>
        <dbReference type="SAM" id="SignalP"/>
    </source>
</evidence>
<reference evidence="5" key="1">
    <citation type="submission" date="2016-10" db="EMBL/GenBank/DDBJ databases">
        <authorList>
            <person name="de Groot N.N."/>
        </authorList>
    </citation>
    <scope>NUCLEOTIDE SEQUENCE [LARGE SCALE GENOMIC DNA]</scope>
    <source>
        <strain evidence="5">DSM 20639</strain>
    </source>
</reference>
<keyword evidence="7" id="KW-1185">Reference proteome</keyword>
<feature type="chain" id="PRO_5042685439" evidence="2">
    <location>
        <begin position="23"/>
        <end position="319"/>
    </location>
</feature>
<dbReference type="Proteomes" id="UP000269974">
    <property type="component" value="Unassembled WGS sequence"/>
</dbReference>
<protein>
    <submittedName>
        <fullName evidence="4 6">ABC transporter substrate-binding protein</fullName>
    </submittedName>
    <submittedName>
        <fullName evidence="5">Iron complex transport system substrate-binding protein</fullName>
    </submittedName>
</protein>
<evidence type="ECO:0000313" key="8">
    <source>
        <dbReference type="Proteomes" id="UP000269974"/>
    </source>
</evidence>
<evidence type="ECO:0000313" key="7">
    <source>
        <dbReference type="Proteomes" id="UP000182744"/>
    </source>
</evidence>
<dbReference type="RefSeq" id="WP_074663472.1">
    <property type="nucleotide sequence ID" value="NZ_FNAU01000015.1"/>
</dbReference>
<feature type="signal peptide" evidence="2">
    <location>
        <begin position="1"/>
        <end position="22"/>
    </location>
</feature>
<dbReference type="AlphaFoldDB" id="A0A1G7E6M7"/>
<dbReference type="PROSITE" id="PS51257">
    <property type="entry name" value="PROKAR_LIPOPROTEIN"/>
    <property type="match status" value="1"/>
</dbReference>
<comment type="similarity">
    <text evidence="1">Belongs to the bacterial solute-binding protein 8 family.</text>
</comment>
<proteinExistence type="inferred from homology"/>
<dbReference type="Gene3D" id="3.40.50.1980">
    <property type="entry name" value="Nitrogenase molybdenum iron protein domain"/>
    <property type="match status" value="2"/>
</dbReference>
<accession>A0A1G7E6M7</accession>
<dbReference type="Pfam" id="PF01497">
    <property type="entry name" value="Peripla_BP_2"/>
    <property type="match status" value="1"/>
</dbReference>
<dbReference type="Proteomes" id="UP001273799">
    <property type="component" value="Unassembled WGS sequence"/>
</dbReference>
<dbReference type="EMBL" id="FNAU01000015">
    <property type="protein sequence ID" value="SDE59116.1"/>
    <property type="molecule type" value="Genomic_DNA"/>
</dbReference>
<evidence type="ECO:0000313" key="5">
    <source>
        <dbReference type="EMBL" id="SDE59116.1"/>
    </source>
</evidence>
<dbReference type="InterPro" id="IPR050902">
    <property type="entry name" value="ABC_Transporter_SBP"/>
</dbReference>
<dbReference type="PANTHER" id="PTHR30535">
    <property type="entry name" value="VITAMIN B12-BINDING PROTEIN"/>
    <property type="match status" value="1"/>
</dbReference>
<evidence type="ECO:0000256" key="1">
    <source>
        <dbReference type="ARBA" id="ARBA00008814"/>
    </source>
</evidence>
<dbReference type="SUPFAM" id="SSF53807">
    <property type="entry name" value="Helical backbone' metal receptor"/>
    <property type="match status" value="1"/>
</dbReference>
<feature type="domain" description="Fe/B12 periplasmic-binding" evidence="3">
    <location>
        <begin position="53"/>
        <end position="319"/>
    </location>
</feature>
<sequence>MKKTLISAVAAAALVFSLSGCTGETEKATGPETGAIQIENCGHNLTFEKVPERVVLQNAYSVETLVNLGVLDHVVAKAGYFPEILFDDATNKALQDIPDMTNRIGESGHLVISKEAVMAEEPDAIFGASDSVNQDTTTEVPVIINRGFCGEVKNASWDDVFRDVDLYADIFRKQEEAEKYKAELQKQIDALDSTVGAGKKVAVLYPGVGGASTYAYGKDSMSNPVVKALGLENVFGDENKRVFEVTAEQIVAQSPDVVLILHMGEADAVSAVTSLSGMETTPAMQNDAIISMPLSFAEPPTPLAVKGAQYLEGELKKLK</sequence>
<dbReference type="PANTHER" id="PTHR30535:SF7">
    <property type="entry name" value="IRON(III) DICITRATE-BINDING PROTEIN"/>
    <property type="match status" value="1"/>
</dbReference>
<dbReference type="Proteomes" id="UP000182744">
    <property type="component" value="Unassembled WGS sequence"/>
</dbReference>
<dbReference type="EMBL" id="UYIO01000001">
    <property type="protein sequence ID" value="VDG76321.1"/>
    <property type="molecule type" value="Genomic_DNA"/>
</dbReference>
<dbReference type="EMBL" id="JAWNFU010000002">
    <property type="protein sequence ID" value="MDY5153232.1"/>
    <property type="molecule type" value="Genomic_DNA"/>
</dbReference>
<evidence type="ECO:0000313" key="4">
    <source>
        <dbReference type="EMBL" id="MDY5153232.1"/>
    </source>
</evidence>
<evidence type="ECO:0000259" key="3">
    <source>
        <dbReference type="PROSITE" id="PS50983"/>
    </source>
</evidence>
<keyword evidence="2" id="KW-0732">Signal</keyword>
<reference evidence="4" key="4">
    <citation type="submission" date="2023-10" db="EMBL/GenBank/DDBJ databases">
        <title>Whole Genome based description of the genera Actinobaculum and Actinotignum reveals a complex phylogenetic relationship within the species included in the genus Actinotignum.</title>
        <authorList>
            <person name="Jensen C.S."/>
            <person name="Dargis R."/>
            <person name="Kemp M."/>
            <person name="Christensen J.J."/>
        </authorList>
    </citation>
    <scope>NUCLEOTIDE SEQUENCE</scope>
    <source>
        <strain evidence="4">Actinobaculum_suis_CCUG19206T</strain>
    </source>
</reference>
<evidence type="ECO:0000313" key="6">
    <source>
        <dbReference type="EMBL" id="VDG76321.1"/>
    </source>
</evidence>
<name>A0A1G7E6M7_9ACTO</name>
<reference evidence="6 8" key="3">
    <citation type="submission" date="2018-11" db="EMBL/GenBank/DDBJ databases">
        <authorList>
            <consortium name="Pathogen Informatics"/>
        </authorList>
    </citation>
    <scope>NUCLEOTIDE SEQUENCE [LARGE SCALE GENOMIC DNA]</scope>
    <source>
        <strain evidence="6 8">NCTC10327</strain>
    </source>
</reference>
<reference evidence="7" key="2">
    <citation type="submission" date="2016-10" db="EMBL/GenBank/DDBJ databases">
        <authorList>
            <person name="Varghese N."/>
        </authorList>
    </citation>
    <scope>NUCLEOTIDE SEQUENCE [LARGE SCALE GENOMIC DNA]</scope>
    <source>
        <strain evidence="7">DSM 20639</strain>
    </source>
</reference>
<dbReference type="InterPro" id="IPR002491">
    <property type="entry name" value="ABC_transptr_periplasmic_BD"/>
</dbReference>